<proteinExistence type="inferred from homology"/>
<dbReference type="PANTHER" id="PTHR30096:SF0">
    <property type="entry name" value="4,5-DOPA DIOXYGENASE EXTRADIOL-LIKE PROTEIN"/>
    <property type="match status" value="1"/>
</dbReference>
<sequence length="207" mass="23221">MVQPSIFIPHGGGPCFFMDWDPPNTWNSMANFLRGFINNLPQRPDRMVVVSAHWECREVTLTASEFPGLIFDYYGFPEHTYQLSWPAPGSLDLAQRVSKLLTNANIPCQLDHDHGFDHGVFIPLKLAVPEGNIPTVQLSLHDLLDPGFHIRIGEALSPLREENVLIIGSGMSFHDISALMGRSQNDASKLFDDWLLSVVRQSPSERT</sequence>
<comment type="similarity">
    <text evidence="2">Belongs to the DODA-type extradiol aromatic ring-opening dioxygenase family.</text>
</comment>
<evidence type="ECO:0000256" key="3">
    <source>
        <dbReference type="ARBA" id="ARBA00022723"/>
    </source>
</evidence>
<dbReference type="InterPro" id="IPR004183">
    <property type="entry name" value="Xdiol_dOase_suB"/>
</dbReference>
<organism evidence="7">
    <name type="scientific">marine metagenome</name>
    <dbReference type="NCBI Taxonomy" id="408172"/>
    <lineage>
        <taxon>unclassified sequences</taxon>
        <taxon>metagenomes</taxon>
        <taxon>ecological metagenomes</taxon>
    </lineage>
</organism>
<dbReference type="PANTHER" id="PTHR30096">
    <property type="entry name" value="4,5-DOPA DIOXYGENASE EXTRADIOL-LIKE PROTEIN"/>
    <property type="match status" value="1"/>
</dbReference>
<evidence type="ECO:0000259" key="6">
    <source>
        <dbReference type="Pfam" id="PF02900"/>
    </source>
</evidence>
<dbReference type="SUPFAM" id="SSF53213">
    <property type="entry name" value="LigB-like"/>
    <property type="match status" value="1"/>
</dbReference>
<feature type="non-terminal residue" evidence="7">
    <location>
        <position position="207"/>
    </location>
</feature>
<dbReference type="EMBL" id="UINC01025711">
    <property type="protein sequence ID" value="SVB01804.1"/>
    <property type="molecule type" value="Genomic_DNA"/>
</dbReference>
<dbReference type="InterPro" id="IPR014436">
    <property type="entry name" value="Extradiol_dOase_DODA"/>
</dbReference>
<evidence type="ECO:0000256" key="5">
    <source>
        <dbReference type="ARBA" id="ARBA00023002"/>
    </source>
</evidence>
<accession>A0A382AKA5</accession>
<evidence type="ECO:0000313" key="7">
    <source>
        <dbReference type="EMBL" id="SVB01804.1"/>
    </source>
</evidence>
<comment type="cofactor">
    <cofactor evidence="1">
        <name>Zn(2+)</name>
        <dbReference type="ChEBI" id="CHEBI:29105"/>
    </cofactor>
</comment>
<keyword evidence="4" id="KW-0862">Zinc</keyword>
<protein>
    <recommendedName>
        <fullName evidence="6">Extradiol ring-cleavage dioxygenase class III enzyme subunit B domain-containing protein</fullName>
    </recommendedName>
</protein>
<feature type="domain" description="Extradiol ring-cleavage dioxygenase class III enzyme subunit B" evidence="6">
    <location>
        <begin position="39"/>
        <end position="203"/>
    </location>
</feature>
<gene>
    <name evidence="7" type="ORF">METZ01_LOCUS154658</name>
</gene>
<name>A0A382AKA5_9ZZZZ</name>
<dbReference type="Gene3D" id="3.40.830.10">
    <property type="entry name" value="LigB-like"/>
    <property type="match status" value="1"/>
</dbReference>
<dbReference type="GO" id="GO:0016702">
    <property type="term" value="F:oxidoreductase activity, acting on single donors with incorporation of molecular oxygen, incorporation of two atoms of oxygen"/>
    <property type="evidence" value="ECO:0007669"/>
    <property type="project" value="UniProtKB-ARBA"/>
</dbReference>
<dbReference type="CDD" id="cd07363">
    <property type="entry name" value="45_DOPA_Dioxygenase"/>
    <property type="match status" value="1"/>
</dbReference>
<evidence type="ECO:0000256" key="4">
    <source>
        <dbReference type="ARBA" id="ARBA00022833"/>
    </source>
</evidence>
<evidence type="ECO:0000256" key="2">
    <source>
        <dbReference type="ARBA" id="ARBA00007581"/>
    </source>
</evidence>
<reference evidence="7" key="1">
    <citation type="submission" date="2018-05" db="EMBL/GenBank/DDBJ databases">
        <authorList>
            <person name="Lanie J.A."/>
            <person name="Ng W.-L."/>
            <person name="Kazmierczak K.M."/>
            <person name="Andrzejewski T.M."/>
            <person name="Davidsen T.M."/>
            <person name="Wayne K.J."/>
            <person name="Tettelin H."/>
            <person name="Glass J.I."/>
            <person name="Rusch D."/>
            <person name="Podicherti R."/>
            <person name="Tsui H.-C.T."/>
            <person name="Winkler M.E."/>
        </authorList>
    </citation>
    <scope>NUCLEOTIDE SEQUENCE</scope>
</reference>
<keyword evidence="3" id="KW-0479">Metal-binding</keyword>
<keyword evidence="5" id="KW-0560">Oxidoreductase</keyword>
<dbReference type="AlphaFoldDB" id="A0A382AKA5"/>
<dbReference type="Pfam" id="PF02900">
    <property type="entry name" value="LigB"/>
    <property type="match status" value="1"/>
</dbReference>
<evidence type="ECO:0000256" key="1">
    <source>
        <dbReference type="ARBA" id="ARBA00001947"/>
    </source>
</evidence>
<dbReference type="GO" id="GO:0008270">
    <property type="term" value="F:zinc ion binding"/>
    <property type="evidence" value="ECO:0007669"/>
    <property type="project" value="InterPro"/>
</dbReference>
<dbReference type="GO" id="GO:0008198">
    <property type="term" value="F:ferrous iron binding"/>
    <property type="evidence" value="ECO:0007669"/>
    <property type="project" value="InterPro"/>
</dbReference>